<dbReference type="SUPFAM" id="SSF48576">
    <property type="entry name" value="Terpenoid synthases"/>
    <property type="match status" value="1"/>
</dbReference>
<dbReference type="PANTHER" id="PTHR31225:SF241">
    <property type="entry name" value="TERPENE SYNTHASE FAMILY, METAL-BINDING DOMAIN PROTEIN"/>
    <property type="match status" value="1"/>
</dbReference>
<dbReference type="InterPro" id="IPR050148">
    <property type="entry name" value="Terpene_synthase-like"/>
</dbReference>
<reference evidence="3" key="1">
    <citation type="submission" date="2013-07" db="EMBL/GenBank/DDBJ databases">
        <title>The genome of Eucalyptus grandis.</title>
        <authorList>
            <person name="Schmutz J."/>
            <person name="Hayes R."/>
            <person name="Myburg A."/>
            <person name="Tuskan G."/>
            <person name="Grattapaglia D."/>
            <person name="Rokhsar D.S."/>
        </authorList>
    </citation>
    <scope>NUCLEOTIDE SEQUENCE</scope>
    <source>
        <tissue evidence="3">Leaf extractions</tissue>
    </source>
</reference>
<dbReference type="Gramene" id="KCW70098">
    <property type="protein sequence ID" value="KCW70098"/>
    <property type="gene ID" value="EUGRSUZ_F03403"/>
</dbReference>
<protein>
    <recommendedName>
        <fullName evidence="2">Terpene synthase metal-binding domain-containing protein</fullName>
    </recommendedName>
</protein>
<dbReference type="InParanoid" id="A0A059BV21"/>
<dbReference type="OMA" id="EITICKR"/>
<dbReference type="AlphaFoldDB" id="A0A059BV21"/>
<dbReference type="Pfam" id="PF03936">
    <property type="entry name" value="Terpene_synth_C"/>
    <property type="match status" value="1"/>
</dbReference>
<dbReference type="Gene3D" id="1.10.600.10">
    <property type="entry name" value="Farnesyl Diphosphate Synthase"/>
    <property type="match status" value="1"/>
</dbReference>
<accession>A0A059BV21</accession>
<dbReference type="Gene3D" id="1.50.10.130">
    <property type="entry name" value="Terpene synthase, N-terminal domain"/>
    <property type="match status" value="2"/>
</dbReference>
<sequence length="194" mass="22436">MIHQIQRLGIAYHFASDIDHVLKQLNETCLVCNNGERDIDDLYTAEQLSPPLATQVRHALKQTIRRGVPRLEARRYISMYEAEPSHDEVLLSLAKSDFNRLQKQHHKELFDLAVDGFRLQEEITICKRQARGRYFWILGVHFEPELAVARRMMTKVIAVTSVLDDLCDVYGTYEGLELFTQAFQSLQFSVIDAL</sequence>
<dbReference type="GO" id="GO:0046246">
    <property type="term" value="P:terpene biosynthetic process"/>
    <property type="evidence" value="ECO:0000318"/>
    <property type="project" value="GO_Central"/>
</dbReference>
<dbReference type="InterPro" id="IPR005630">
    <property type="entry name" value="Terpene_synthase_metal-bd"/>
</dbReference>
<dbReference type="STRING" id="71139.A0A059BV21"/>
<organism evidence="3">
    <name type="scientific">Eucalyptus grandis</name>
    <name type="common">Flooded gum</name>
    <dbReference type="NCBI Taxonomy" id="71139"/>
    <lineage>
        <taxon>Eukaryota</taxon>
        <taxon>Viridiplantae</taxon>
        <taxon>Streptophyta</taxon>
        <taxon>Embryophyta</taxon>
        <taxon>Tracheophyta</taxon>
        <taxon>Spermatophyta</taxon>
        <taxon>Magnoliopsida</taxon>
        <taxon>eudicotyledons</taxon>
        <taxon>Gunneridae</taxon>
        <taxon>Pentapetalae</taxon>
        <taxon>rosids</taxon>
        <taxon>malvids</taxon>
        <taxon>Myrtales</taxon>
        <taxon>Myrtaceae</taxon>
        <taxon>Myrtoideae</taxon>
        <taxon>Eucalypteae</taxon>
        <taxon>Eucalyptus</taxon>
    </lineage>
</organism>
<dbReference type="PANTHER" id="PTHR31225">
    <property type="entry name" value="OS04G0344100 PROTEIN-RELATED"/>
    <property type="match status" value="1"/>
</dbReference>
<name>A0A059BV21_EUCGR</name>
<proteinExistence type="predicted"/>
<gene>
    <name evidence="3" type="ORF">EUGRSUZ_F03403</name>
</gene>
<dbReference type="InterPro" id="IPR036965">
    <property type="entry name" value="Terpene_synth_N_sf"/>
</dbReference>
<evidence type="ECO:0000259" key="2">
    <source>
        <dbReference type="Pfam" id="PF03936"/>
    </source>
</evidence>
<evidence type="ECO:0000256" key="1">
    <source>
        <dbReference type="ARBA" id="ARBA00022723"/>
    </source>
</evidence>
<dbReference type="GO" id="GO:0000287">
    <property type="term" value="F:magnesium ion binding"/>
    <property type="evidence" value="ECO:0007669"/>
    <property type="project" value="InterPro"/>
</dbReference>
<dbReference type="SUPFAM" id="SSF48239">
    <property type="entry name" value="Terpenoid cyclases/Protein prenyltransferases"/>
    <property type="match status" value="1"/>
</dbReference>
<dbReference type="GO" id="GO:0016114">
    <property type="term" value="P:terpenoid biosynthetic process"/>
    <property type="evidence" value="ECO:0007669"/>
    <property type="project" value="InterPro"/>
</dbReference>
<dbReference type="InterPro" id="IPR008949">
    <property type="entry name" value="Isoprenoid_synthase_dom_sf"/>
</dbReference>
<dbReference type="EMBL" id="KK198758">
    <property type="protein sequence ID" value="KCW70098.1"/>
    <property type="molecule type" value="Genomic_DNA"/>
</dbReference>
<feature type="domain" description="Terpene synthase metal-binding" evidence="2">
    <location>
        <begin position="118"/>
        <end position="192"/>
    </location>
</feature>
<dbReference type="GO" id="GO:0010333">
    <property type="term" value="F:terpene synthase activity"/>
    <property type="evidence" value="ECO:0000318"/>
    <property type="project" value="GO_Central"/>
</dbReference>
<dbReference type="InterPro" id="IPR008930">
    <property type="entry name" value="Terpenoid_cyclase/PrenylTrfase"/>
</dbReference>
<keyword evidence="1" id="KW-0479">Metal-binding</keyword>
<evidence type="ECO:0000313" key="3">
    <source>
        <dbReference type="EMBL" id="KCW70098.1"/>
    </source>
</evidence>